<feature type="transmembrane region" description="Helical" evidence="7">
    <location>
        <begin position="333"/>
        <end position="364"/>
    </location>
</feature>
<evidence type="ECO:0000313" key="11">
    <source>
        <dbReference type="Proteomes" id="UP001594351"/>
    </source>
</evidence>
<evidence type="ECO:0000259" key="9">
    <source>
        <dbReference type="Pfam" id="PF12704"/>
    </source>
</evidence>
<dbReference type="Proteomes" id="UP001594351">
    <property type="component" value="Unassembled WGS sequence"/>
</dbReference>
<evidence type="ECO:0000313" key="10">
    <source>
        <dbReference type="EMBL" id="MFC1853216.1"/>
    </source>
</evidence>
<evidence type="ECO:0000256" key="3">
    <source>
        <dbReference type="ARBA" id="ARBA00022692"/>
    </source>
</evidence>
<feature type="domain" description="MacB-like periplasmic core" evidence="9">
    <location>
        <begin position="28"/>
        <end position="252"/>
    </location>
</feature>
<keyword evidence="5 7" id="KW-0472">Membrane</keyword>
<name>A0ABV6Z4D8_UNCC1</name>
<feature type="domain" description="ABC3 transporter permease C-terminal" evidence="8">
    <location>
        <begin position="293"/>
        <end position="406"/>
    </location>
</feature>
<protein>
    <submittedName>
        <fullName evidence="10">ABC transporter permease</fullName>
    </submittedName>
</protein>
<accession>A0ABV6Z4D8</accession>
<evidence type="ECO:0000259" key="8">
    <source>
        <dbReference type="Pfam" id="PF02687"/>
    </source>
</evidence>
<reference evidence="10 11" key="1">
    <citation type="submission" date="2024-09" db="EMBL/GenBank/DDBJ databases">
        <title>Laminarin stimulates single cell rates of sulfate reduction while oxygen inhibits transcriptomic activity in coastal marine sediment.</title>
        <authorList>
            <person name="Lindsay M."/>
            <person name="Orcutt B."/>
            <person name="Emerson D."/>
            <person name="Stepanauskas R."/>
            <person name="D'Angelo T."/>
        </authorList>
    </citation>
    <scope>NUCLEOTIDE SEQUENCE [LARGE SCALE GENOMIC DNA]</scope>
    <source>
        <strain evidence="10">SAG AM-311-K15</strain>
    </source>
</reference>
<keyword evidence="11" id="KW-1185">Reference proteome</keyword>
<dbReference type="PANTHER" id="PTHR30572:SF4">
    <property type="entry name" value="ABC TRANSPORTER PERMEASE YTRF"/>
    <property type="match status" value="1"/>
</dbReference>
<evidence type="ECO:0000256" key="2">
    <source>
        <dbReference type="ARBA" id="ARBA00022475"/>
    </source>
</evidence>
<keyword evidence="3 7" id="KW-0812">Transmembrane</keyword>
<dbReference type="InterPro" id="IPR025857">
    <property type="entry name" value="MacB_PCD"/>
</dbReference>
<feature type="transmembrane region" description="Helical" evidence="7">
    <location>
        <begin position="289"/>
        <end position="312"/>
    </location>
</feature>
<dbReference type="Pfam" id="PF12704">
    <property type="entry name" value="MacB_PCD"/>
    <property type="match status" value="1"/>
</dbReference>
<comment type="similarity">
    <text evidence="6">Belongs to the ABC-4 integral membrane protein family.</text>
</comment>
<keyword evidence="2" id="KW-1003">Cell membrane</keyword>
<dbReference type="InterPro" id="IPR003838">
    <property type="entry name" value="ABC3_permease_C"/>
</dbReference>
<keyword evidence="4 7" id="KW-1133">Transmembrane helix</keyword>
<evidence type="ECO:0000256" key="6">
    <source>
        <dbReference type="ARBA" id="ARBA00038076"/>
    </source>
</evidence>
<feature type="transmembrane region" description="Helical" evidence="7">
    <location>
        <begin position="30"/>
        <end position="53"/>
    </location>
</feature>
<evidence type="ECO:0000256" key="7">
    <source>
        <dbReference type="SAM" id="Phobius"/>
    </source>
</evidence>
<comment type="caution">
    <text evidence="10">The sequence shown here is derived from an EMBL/GenBank/DDBJ whole genome shotgun (WGS) entry which is preliminary data.</text>
</comment>
<dbReference type="InterPro" id="IPR050250">
    <property type="entry name" value="Macrolide_Exporter_MacB"/>
</dbReference>
<sequence>MLNKKTLTSVFETLKMSLSAILDHRLRSSLTLLGVIIGVTSVITIISAIEALMGSIEAQTRELGPATFLVTKFGMITSREDYFKAIRRKNLTLHDIRALQKGCQDCVAVGALTDGQTTVKRGNKGLRNVHISGATANIIDILDFQVAEGRSFSGSEHDRKRFVAFVGPTIAEELFEGKSPIGQEIKVRNRKFYIIGMAKKRGSLLGQDQDNFVMIPLSTHIKIFGPPRFNLQLAIKSATIKGINDTQDQVRAILRARRGVPYDDEDDFDMLTAENIMMFVENVTKGARIALIAISSIAIVVGGIVIMNIMMVSVTERTREIGIRKSIGAQRKYIMLQFLFEALILSLGGGIIGITLGIGLAIILGSQIALPVAPSLLAITAGLSISMGVGVFFGLYPAIKASQLNPIDALRYE</sequence>
<dbReference type="Pfam" id="PF02687">
    <property type="entry name" value="FtsX"/>
    <property type="match status" value="1"/>
</dbReference>
<organism evidence="10 11">
    <name type="scientific">candidate division CSSED10-310 bacterium</name>
    <dbReference type="NCBI Taxonomy" id="2855610"/>
    <lineage>
        <taxon>Bacteria</taxon>
        <taxon>Bacteria division CSSED10-310</taxon>
    </lineage>
</organism>
<comment type="subcellular location">
    <subcellularLocation>
        <location evidence="1">Cell membrane</location>
        <topology evidence="1">Multi-pass membrane protein</topology>
    </subcellularLocation>
</comment>
<dbReference type="PANTHER" id="PTHR30572">
    <property type="entry name" value="MEMBRANE COMPONENT OF TRANSPORTER-RELATED"/>
    <property type="match status" value="1"/>
</dbReference>
<evidence type="ECO:0000256" key="1">
    <source>
        <dbReference type="ARBA" id="ARBA00004651"/>
    </source>
</evidence>
<proteinExistence type="inferred from homology"/>
<gene>
    <name evidence="10" type="ORF">ACFL27_23710</name>
</gene>
<evidence type="ECO:0000256" key="5">
    <source>
        <dbReference type="ARBA" id="ARBA00023136"/>
    </source>
</evidence>
<dbReference type="EMBL" id="JBHPBY010000448">
    <property type="protein sequence ID" value="MFC1853216.1"/>
    <property type="molecule type" value="Genomic_DNA"/>
</dbReference>
<feature type="transmembrane region" description="Helical" evidence="7">
    <location>
        <begin position="376"/>
        <end position="396"/>
    </location>
</feature>
<evidence type="ECO:0000256" key="4">
    <source>
        <dbReference type="ARBA" id="ARBA00022989"/>
    </source>
</evidence>